<evidence type="ECO:0008006" key="5">
    <source>
        <dbReference type="Google" id="ProtNLM"/>
    </source>
</evidence>
<dbReference type="EMBL" id="MT144835">
    <property type="protein sequence ID" value="QJI00193.1"/>
    <property type="molecule type" value="Genomic_DNA"/>
</dbReference>
<gene>
    <name evidence="4" type="ORF">MM415A00143_0083</name>
    <name evidence="2" type="ORF">MM415B03167_0002</name>
    <name evidence="1" type="ORF">TM448A01857_0002</name>
    <name evidence="3" type="ORF">TM448B01857_0013</name>
</gene>
<protein>
    <recommendedName>
        <fullName evidence="5">Radical SAM superfamily protein</fullName>
    </recommendedName>
</protein>
<evidence type="ECO:0000313" key="2">
    <source>
        <dbReference type="EMBL" id="QJA86545.1"/>
    </source>
</evidence>
<evidence type="ECO:0000313" key="3">
    <source>
        <dbReference type="EMBL" id="QJI00193.1"/>
    </source>
</evidence>
<reference evidence="1" key="1">
    <citation type="submission" date="2020-03" db="EMBL/GenBank/DDBJ databases">
        <title>The deep terrestrial virosphere.</title>
        <authorList>
            <person name="Holmfeldt K."/>
            <person name="Nilsson E."/>
            <person name="Simone D."/>
            <person name="Lopez-Fernandez M."/>
            <person name="Wu X."/>
            <person name="de Brujin I."/>
            <person name="Lundin D."/>
            <person name="Andersson A."/>
            <person name="Bertilsson S."/>
            <person name="Dopson M."/>
        </authorList>
    </citation>
    <scope>NUCLEOTIDE SEQUENCE</scope>
    <source>
        <strain evidence="4">MM415A00143</strain>
        <strain evidence="2">MM415B03167</strain>
        <strain evidence="1">TM448A01857</strain>
        <strain evidence="3">TM448B01857</strain>
    </source>
</reference>
<dbReference type="SUPFAM" id="SSF102114">
    <property type="entry name" value="Radical SAM enzymes"/>
    <property type="match status" value="1"/>
</dbReference>
<dbReference type="EMBL" id="MT145198">
    <property type="protein sequence ID" value="QJI05408.1"/>
    <property type="molecule type" value="Genomic_DNA"/>
</dbReference>
<evidence type="ECO:0000313" key="1">
    <source>
        <dbReference type="EMBL" id="QJA50683.1"/>
    </source>
</evidence>
<accession>A0A6H1ZRX7</accession>
<dbReference type="AlphaFoldDB" id="A0A6H1ZRX7"/>
<dbReference type="EMBL" id="MT144211">
    <property type="protein sequence ID" value="QJA50683.1"/>
    <property type="molecule type" value="Genomic_DNA"/>
</dbReference>
<sequence length="241" mass="28503">MTRDRMYQERAGNISAFRGCSFGCTYCAFRNTLRRSSCEKCRIFEPHAHLEVLDKTPPKTKPDEFITIGLTGDISFMDPAEFIGILGYCLKWFDRTFLIQSKNPDYFGKLMERTWIPNNVIIGTTIETTTQYWDSKEQWEQNDKKILSYSNYSKAPHPSLRYRAMVELDCRKMITIEPIMDFNFGLMVYWMKKIRPEYIYIGFNSNNKIKLPEPSLMKTQLLIEKLSEFTEVRTKLLRKAW</sequence>
<dbReference type="EMBL" id="MT142642">
    <property type="protein sequence ID" value="QJA86545.1"/>
    <property type="molecule type" value="Genomic_DNA"/>
</dbReference>
<name>A0A6H1ZRX7_9ZZZZ</name>
<dbReference type="InterPro" id="IPR058240">
    <property type="entry name" value="rSAM_sf"/>
</dbReference>
<evidence type="ECO:0000313" key="4">
    <source>
        <dbReference type="EMBL" id="QJI05408.1"/>
    </source>
</evidence>
<organism evidence="1">
    <name type="scientific">viral metagenome</name>
    <dbReference type="NCBI Taxonomy" id="1070528"/>
    <lineage>
        <taxon>unclassified sequences</taxon>
        <taxon>metagenomes</taxon>
        <taxon>organismal metagenomes</taxon>
    </lineage>
</organism>
<proteinExistence type="predicted"/>